<dbReference type="RefSeq" id="WP_196414286.1">
    <property type="nucleotide sequence ID" value="NZ_JADQTO010000005.1"/>
</dbReference>
<protein>
    <submittedName>
        <fullName evidence="2">Uncharacterized protein</fullName>
    </submittedName>
</protein>
<accession>A0A931C6Y6</accession>
<evidence type="ECO:0000313" key="3">
    <source>
        <dbReference type="Proteomes" id="UP000598146"/>
    </source>
</evidence>
<comment type="caution">
    <text evidence="2">The sequence shown here is derived from an EMBL/GenBank/DDBJ whole genome shotgun (WGS) entry which is preliminary data.</text>
</comment>
<reference evidence="2" key="1">
    <citation type="submission" date="2020-11" db="EMBL/GenBank/DDBJ databases">
        <title>Isolation and identification of active actinomycetes.</title>
        <authorList>
            <person name="Sun X."/>
        </authorList>
    </citation>
    <scope>NUCLEOTIDE SEQUENCE</scope>
    <source>
        <strain evidence="2">NEAU-A11</strain>
    </source>
</reference>
<proteinExistence type="predicted"/>
<dbReference type="Proteomes" id="UP000598146">
    <property type="component" value="Unassembled WGS sequence"/>
</dbReference>
<feature type="transmembrane region" description="Helical" evidence="1">
    <location>
        <begin position="55"/>
        <end position="78"/>
    </location>
</feature>
<gene>
    <name evidence="2" type="ORF">I4J89_13715</name>
</gene>
<keyword evidence="1" id="KW-0812">Transmembrane</keyword>
<name>A0A931C6Y6_9ACTN</name>
<dbReference type="AlphaFoldDB" id="A0A931C6Y6"/>
<evidence type="ECO:0000313" key="2">
    <source>
        <dbReference type="EMBL" id="MBG0562517.1"/>
    </source>
</evidence>
<organism evidence="2 3">
    <name type="scientific">Actinoplanes aureus</name>
    <dbReference type="NCBI Taxonomy" id="2792083"/>
    <lineage>
        <taxon>Bacteria</taxon>
        <taxon>Bacillati</taxon>
        <taxon>Actinomycetota</taxon>
        <taxon>Actinomycetes</taxon>
        <taxon>Micromonosporales</taxon>
        <taxon>Micromonosporaceae</taxon>
        <taxon>Actinoplanes</taxon>
    </lineage>
</organism>
<keyword evidence="3" id="KW-1185">Reference proteome</keyword>
<keyword evidence="1" id="KW-1133">Transmembrane helix</keyword>
<dbReference type="EMBL" id="JADQTO010000005">
    <property type="protein sequence ID" value="MBG0562517.1"/>
    <property type="molecule type" value="Genomic_DNA"/>
</dbReference>
<keyword evidence="1" id="KW-0472">Membrane</keyword>
<sequence>MTAHWTEVREVGESVVRTAYPAELEDFDAAAEWFRTAPRPLAHGVRPPVGMGVEFASVVPVVLSAVSLLATAVLGSVVEDTAKYLTSTTREKLAAAFRRRPAVAAPDWLTPEQEREVFRLIRERAADRLPEDEAHRLAEAVIGALRLRVADET</sequence>
<evidence type="ECO:0000256" key="1">
    <source>
        <dbReference type="SAM" id="Phobius"/>
    </source>
</evidence>